<dbReference type="InterPro" id="IPR002559">
    <property type="entry name" value="Transposase_11"/>
</dbReference>
<proteinExistence type="predicted"/>
<feature type="domain" description="Transposase IS4-like" evidence="2">
    <location>
        <begin position="87"/>
        <end position="292"/>
    </location>
</feature>
<dbReference type="InterPro" id="IPR008490">
    <property type="entry name" value="Transposase_InsH_N"/>
</dbReference>
<dbReference type="Proteomes" id="UP000229498">
    <property type="component" value="Unassembled WGS sequence"/>
</dbReference>
<dbReference type="EMBL" id="PHIG01000070">
    <property type="protein sequence ID" value="PJK27361.1"/>
    <property type="molecule type" value="Genomic_DNA"/>
</dbReference>
<comment type="caution">
    <text evidence="4">The sequence shown here is derived from an EMBL/GenBank/DDBJ whole genome shotgun (WGS) entry which is preliminary data.</text>
</comment>
<evidence type="ECO:0000259" key="2">
    <source>
        <dbReference type="Pfam" id="PF01609"/>
    </source>
</evidence>
<name>A0A2M9FV52_9PROT</name>
<feature type="compositionally biased region" description="Basic and acidic residues" evidence="1">
    <location>
        <begin position="101"/>
        <end position="117"/>
    </location>
</feature>
<gene>
    <name evidence="4" type="ORF">CVT23_22575</name>
</gene>
<evidence type="ECO:0000256" key="1">
    <source>
        <dbReference type="SAM" id="MobiDB-lite"/>
    </source>
</evidence>
<dbReference type="GO" id="GO:0003677">
    <property type="term" value="F:DNA binding"/>
    <property type="evidence" value="ECO:0007669"/>
    <property type="project" value="InterPro"/>
</dbReference>
<reference evidence="4 5" key="1">
    <citation type="submission" date="2017-11" db="EMBL/GenBank/DDBJ databases">
        <title>Draft genome sequence of Rhizobiales bacterium SY3-13.</title>
        <authorList>
            <person name="Sun C."/>
        </authorList>
    </citation>
    <scope>NUCLEOTIDE SEQUENCE [LARGE SCALE GENOMIC DNA]</scope>
    <source>
        <strain evidence="4 5">SY3-13</strain>
    </source>
</reference>
<feature type="region of interest" description="Disordered" evidence="1">
    <location>
        <begin position="98"/>
        <end position="121"/>
    </location>
</feature>
<dbReference type="AlphaFoldDB" id="A0A2M9FV52"/>
<dbReference type="Pfam" id="PF05598">
    <property type="entry name" value="DUF772"/>
    <property type="match status" value="1"/>
</dbReference>
<evidence type="ECO:0000313" key="4">
    <source>
        <dbReference type="EMBL" id="PJK27361.1"/>
    </source>
</evidence>
<accession>A0A2M9FV52</accession>
<dbReference type="GO" id="GO:0006313">
    <property type="term" value="P:DNA transposition"/>
    <property type="evidence" value="ECO:0007669"/>
    <property type="project" value="InterPro"/>
</dbReference>
<evidence type="ECO:0000313" key="5">
    <source>
        <dbReference type="Proteomes" id="UP000229498"/>
    </source>
</evidence>
<dbReference type="PANTHER" id="PTHR35604:SF2">
    <property type="entry name" value="TRANSPOSASE INSH FOR INSERTION SEQUENCE ELEMENT IS5A-RELATED"/>
    <property type="match status" value="1"/>
</dbReference>
<protein>
    <submittedName>
        <fullName evidence="4">IS5/IS1182 family transposase</fullName>
    </submittedName>
</protein>
<organism evidence="4 5">
    <name type="scientific">Minwuia thermotolerans</name>
    <dbReference type="NCBI Taxonomy" id="2056226"/>
    <lineage>
        <taxon>Bacteria</taxon>
        <taxon>Pseudomonadati</taxon>
        <taxon>Pseudomonadota</taxon>
        <taxon>Alphaproteobacteria</taxon>
        <taxon>Minwuiales</taxon>
        <taxon>Minwuiaceae</taxon>
        <taxon>Minwuia</taxon>
    </lineage>
</organism>
<sequence length="305" mass="34514">MDNQSHTAPGNRQGACAPLTSDDQTEFQVRDRLSFMRFLGLGLHDRVPDAKTIWLFRELLVRARAVESLFDRFDAHLRDHGYLAMSGQIVDASIVSAPKQRNTDEEKDALKDGRVPEGWEDNPARLAQKDRDARWTMKRGKVRRLEDGRPRGPEIMVPGFGYKNHISTDRRHGLIRKWTVTHAAANDGRQLGDLIDPGNTASPVWADTAYRSRRNEALLSRFGLDSRIHFRKPQRKAMPATKKKANAARSRVRSAVEHVFAHQKGPMSLSVRTIGIARARTKIGMANLAYNMHRFAWLEGRPAPA</sequence>
<feature type="region of interest" description="Disordered" evidence="1">
    <location>
        <begin position="1"/>
        <end position="23"/>
    </location>
</feature>
<feature type="domain" description="Transposase InsH N-terminal" evidence="3">
    <location>
        <begin position="19"/>
        <end position="58"/>
    </location>
</feature>
<keyword evidence="5" id="KW-1185">Reference proteome</keyword>
<dbReference type="Pfam" id="PF01609">
    <property type="entry name" value="DDE_Tnp_1"/>
    <property type="match status" value="1"/>
</dbReference>
<evidence type="ECO:0000259" key="3">
    <source>
        <dbReference type="Pfam" id="PF05598"/>
    </source>
</evidence>
<dbReference type="GO" id="GO:0004803">
    <property type="term" value="F:transposase activity"/>
    <property type="evidence" value="ECO:0007669"/>
    <property type="project" value="InterPro"/>
</dbReference>
<feature type="compositionally biased region" description="Polar residues" evidence="1">
    <location>
        <begin position="1"/>
        <end position="10"/>
    </location>
</feature>
<dbReference type="PANTHER" id="PTHR35604">
    <property type="entry name" value="TRANSPOSASE INSH FOR INSERTION SEQUENCE ELEMENT IS5A-RELATED"/>
    <property type="match status" value="1"/>
</dbReference>